<evidence type="ECO:0000313" key="1">
    <source>
        <dbReference type="EMBL" id="KAF2271241.1"/>
    </source>
</evidence>
<evidence type="ECO:0000313" key="2">
    <source>
        <dbReference type="Proteomes" id="UP000800097"/>
    </source>
</evidence>
<dbReference type="RefSeq" id="XP_033648780.1">
    <property type="nucleotide sequence ID" value="XM_033799469.1"/>
</dbReference>
<dbReference type="AlphaFoldDB" id="A0A6A6J3U5"/>
<dbReference type="EMBL" id="ML986560">
    <property type="protein sequence ID" value="KAF2271241.1"/>
    <property type="molecule type" value="Genomic_DNA"/>
</dbReference>
<keyword evidence="2" id="KW-1185">Reference proteome</keyword>
<organism evidence="1 2">
    <name type="scientific">Westerdykella ornata</name>
    <dbReference type="NCBI Taxonomy" id="318751"/>
    <lineage>
        <taxon>Eukaryota</taxon>
        <taxon>Fungi</taxon>
        <taxon>Dikarya</taxon>
        <taxon>Ascomycota</taxon>
        <taxon>Pezizomycotina</taxon>
        <taxon>Dothideomycetes</taxon>
        <taxon>Pleosporomycetidae</taxon>
        <taxon>Pleosporales</taxon>
        <taxon>Sporormiaceae</taxon>
        <taxon>Westerdykella</taxon>
    </lineage>
</organism>
<dbReference type="Proteomes" id="UP000800097">
    <property type="component" value="Unassembled WGS sequence"/>
</dbReference>
<proteinExistence type="predicted"/>
<gene>
    <name evidence="1" type="ORF">EI97DRAFT_438030</name>
</gene>
<name>A0A6A6J3U5_WESOR</name>
<protein>
    <submittedName>
        <fullName evidence="1">Uncharacterized protein</fullName>
    </submittedName>
</protein>
<dbReference type="GeneID" id="54552644"/>
<accession>A0A6A6J3U5</accession>
<reference evidence="1" key="1">
    <citation type="journal article" date="2020" name="Stud. Mycol.">
        <title>101 Dothideomycetes genomes: a test case for predicting lifestyles and emergence of pathogens.</title>
        <authorList>
            <person name="Haridas S."/>
            <person name="Albert R."/>
            <person name="Binder M."/>
            <person name="Bloem J."/>
            <person name="Labutti K."/>
            <person name="Salamov A."/>
            <person name="Andreopoulos B."/>
            <person name="Baker S."/>
            <person name="Barry K."/>
            <person name="Bills G."/>
            <person name="Bluhm B."/>
            <person name="Cannon C."/>
            <person name="Castanera R."/>
            <person name="Culley D."/>
            <person name="Daum C."/>
            <person name="Ezra D."/>
            <person name="Gonzalez J."/>
            <person name="Henrissat B."/>
            <person name="Kuo A."/>
            <person name="Liang C."/>
            <person name="Lipzen A."/>
            <person name="Lutzoni F."/>
            <person name="Magnuson J."/>
            <person name="Mondo S."/>
            <person name="Nolan M."/>
            <person name="Ohm R."/>
            <person name="Pangilinan J."/>
            <person name="Park H.-J."/>
            <person name="Ramirez L."/>
            <person name="Alfaro M."/>
            <person name="Sun H."/>
            <person name="Tritt A."/>
            <person name="Yoshinaga Y."/>
            <person name="Zwiers L.-H."/>
            <person name="Turgeon B."/>
            <person name="Goodwin S."/>
            <person name="Spatafora J."/>
            <person name="Crous P."/>
            <person name="Grigoriev I."/>
        </authorList>
    </citation>
    <scope>NUCLEOTIDE SEQUENCE</scope>
    <source>
        <strain evidence="1">CBS 379.55</strain>
    </source>
</reference>
<sequence>MPLMSFLASCHPLASGYLPYSLLSGHLRIFGHPTYQGSSFPPPEASYSAEKKIFEHLITIIPFAAPQTTSR</sequence>